<dbReference type="Proteomes" id="UP000654123">
    <property type="component" value="Unassembled WGS sequence"/>
</dbReference>
<accession>A0A918B2L8</accession>
<evidence type="ECO:0008006" key="5">
    <source>
        <dbReference type="Google" id="ProtNLM"/>
    </source>
</evidence>
<protein>
    <recommendedName>
        <fullName evidence="5">Secreted protein</fullName>
    </recommendedName>
</protein>
<dbReference type="InterPro" id="IPR006311">
    <property type="entry name" value="TAT_signal"/>
</dbReference>
<organism evidence="3 4">
    <name type="scientific">Streptomyces roseolilacinus</name>
    <dbReference type="NCBI Taxonomy" id="66904"/>
    <lineage>
        <taxon>Bacteria</taxon>
        <taxon>Bacillati</taxon>
        <taxon>Actinomycetota</taxon>
        <taxon>Actinomycetes</taxon>
        <taxon>Kitasatosporales</taxon>
        <taxon>Streptomycetaceae</taxon>
        <taxon>Streptomyces</taxon>
    </lineage>
</organism>
<reference evidence="3" key="1">
    <citation type="journal article" date="2014" name="Int. J. Syst. Evol. Microbiol.">
        <title>Complete genome sequence of Corynebacterium casei LMG S-19264T (=DSM 44701T), isolated from a smear-ripened cheese.</title>
        <authorList>
            <consortium name="US DOE Joint Genome Institute (JGI-PGF)"/>
            <person name="Walter F."/>
            <person name="Albersmeier A."/>
            <person name="Kalinowski J."/>
            <person name="Ruckert C."/>
        </authorList>
    </citation>
    <scope>NUCLEOTIDE SEQUENCE</scope>
    <source>
        <strain evidence="3">JCM 4335</strain>
    </source>
</reference>
<proteinExistence type="predicted"/>
<evidence type="ECO:0000256" key="1">
    <source>
        <dbReference type="SAM" id="MobiDB-lite"/>
    </source>
</evidence>
<feature type="chain" id="PRO_5037954373" description="Secreted protein" evidence="2">
    <location>
        <begin position="36"/>
        <end position="170"/>
    </location>
</feature>
<gene>
    <name evidence="3" type="ORF">GCM10010249_29400</name>
</gene>
<dbReference type="AlphaFoldDB" id="A0A918B2L8"/>
<dbReference type="EMBL" id="BMSV01000005">
    <property type="protein sequence ID" value="GGQ09020.1"/>
    <property type="molecule type" value="Genomic_DNA"/>
</dbReference>
<evidence type="ECO:0000313" key="3">
    <source>
        <dbReference type="EMBL" id="GGQ09020.1"/>
    </source>
</evidence>
<dbReference type="PROSITE" id="PS51318">
    <property type="entry name" value="TAT"/>
    <property type="match status" value="1"/>
</dbReference>
<keyword evidence="4" id="KW-1185">Reference proteome</keyword>
<keyword evidence="2" id="KW-0732">Signal</keyword>
<feature type="signal peptide" evidence="2">
    <location>
        <begin position="1"/>
        <end position="35"/>
    </location>
</feature>
<sequence>MGTTPSRAPRATRRTVLGAVAAAATLLLAATPATAEDTVADAPEWTVDQGTDQGEGTTGTKAPLASSSLPPDSWCVATYGSKVCFQHDGDVIWVLDTASDGMSAIGGVYTNYGRAPEACRNKSGYNRWVKCDKDYAESGSVRLRALRYDGDTNKYYQPEAYSGWLPVDGN</sequence>
<feature type="compositionally biased region" description="Low complexity" evidence="1">
    <location>
        <begin position="48"/>
        <end position="68"/>
    </location>
</feature>
<evidence type="ECO:0000256" key="2">
    <source>
        <dbReference type="SAM" id="SignalP"/>
    </source>
</evidence>
<dbReference type="RefSeq" id="WP_229840417.1">
    <property type="nucleotide sequence ID" value="NZ_BMSV01000005.1"/>
</dbReference>
<evidence type="ECO:0000313" key="4">
    <source>
        <dbReference type="Proteomes" id="UP000654123"/>
    </source>
</evidence>
<comment type="caution">
    <text evidence="3">The sequence shown here is derived from an EMBL/GenBank/DDBJ whole genome shotgun (WGS) entry which is preliminary data.</text>
</comment>
<feature type="region of interest" description="Disordered" evidence="1">
    <location>
        <begin position="39"/>
        <end position="68"/>
    </location>
</feature>
<reference evidence="3" key="2">
    <citation type="submission" date="2020-09" db="EMBL/GenBank/DDBJ databases">
        <authorList>
            <person name="Sun Q."/>
            <person name="Ohkuma M."/>
        </authorList>
    </citation>
    <scope>NUCLEOTIDE SEQUENCE</scope>
    <source>
        <strain evidence="3">JCM 4335</strain>
    </source>
</reference>
<name>A0A918B2L8_9ACTN</name>